<dbReference type="Proteomes" id="UP000503498">
    <property type="component" value="Chromosome"/>
</dbReference>
<evidence type="ECO:0000256" key="1">
    <source>
        <dbReference type="ARBA" id="ARBA00022723"/>
    </source>
</evidence>
<evidence type="ECO:0000313" key="4">
    <source>
        <dbReference type="EMBL" id="QJD69705.1"/>
    </source>
</evidence>
<dbReference type="GO" id="GO:0016829">
    <property type="term" value="F:lyase activity"/>
    <property type="evidence" value="ECO:0007669"/>
    <property type="project" value="UniProtKB-KW"/>
</dbReference>
<dbReference type="Gene3D" id="2.160.20.10">
    <property type="entry name" value="Single-stranded right-handed beta-helix, Pectin lyase-like"/>
    <property type="match status" value="1"/>
</dbReference>
<dbReference type="InterPro" id="IPR012334">
    <property type="entry name" value="Pectin_lyas_fold"/>
</dbReference>
<feature type="signal peptide" evidence="3">
    <location>
        <begin position="1"/>
        <end position="29"/>
    </location>
</feature>
<dbReference type="RefSeq" id="WP_169707835.1">
    <property type="nucleotide sequence ID" value="NZ_CP051651.1"/>
</dbReference>
<evidence type="ECO:0000256" key="3">
    <source>
        <dbReference type="SAM" id="SignalP"/>
    </source>
</evidence>
<dbReference type="GO" id="GO:0046872">
    <property type="term" value="F:metal ion binding"/>
    <property type="evidence" value="ECO:0007669"/>
    <property type="project" value="UniProtKB-KW"/>
</dbReference>
<accession>A0A7Z2ZJK6</accession>
<dbReference type="EMBL" id="CP051651">
    <property type="protein sequence ID" value="QJD69705.1"/>
    <property type="molecule type" value="Genomic_DNA"/>
</dbReference>
<sequence>MIHLLRRPVRLLIAPALAAALVVSVPVLAAAPATGLAVMPAHAVKGWAAETVGGRGGRLIRVTTLAADGPGSFAEAVSATGPRIVVFEVGGVIDLQGESLRIGNPNLTIAGQTAPAPGITFVRGAITIATHDAIVQHIAVRPGGNDKPPRSGGVDGLTVRGHDVIIDHCSLTWATDENLSASGRRFTGDRPEQWRQGTSNRVTFSYNILAEGLRNSVHEKGEHSKGVLIHDNADGILLYGNLLDSNQERNPLIKGGARVAMVNNLIHNPGSRAIHYNLIAHEWSGRAYQRGTVSVIGNVYRAGFDTAPGLPLFTLGGVGDVQLHLRDNIAQDQHGTALPLIGRYTASARLITMRQPYLPPDVTPLPATQVEGLVYATVGARPWDRDPIDYKILSDVAENRGLIVDSEADSSGYPIRAETRRVFDEADWNMDDMSPRGGWGALTKQ</sequence>
<name>A0A7Z2ZJK6_XANCA</name>
<evidence type="ECO:0000313" key="5">
    <source>
        <dbReference type="Proteomes" id="UP000503498"/>
    </source>
</evidence>
<dbReference type="PANTHER" id="PTHR42970">
    <property type="entry name" value="PECTATE LYASE C-RELATED"/>
    <property type="match status" value="1"/>
</dbReference>
<organism evidence="4 5">
    <name type="scientific">Xanthomonas campestris pv. badrii</name>
    <dbReference type="NCBI Taxonomy" id="149696"/>
    <lineage>
        <taxon>Bacteria</taxon>
        <taxon>Pseudomonadati</taxon>
        <taxon>Pseudomonadota</taxon>
        <taxon>Gammaproteobacteria</taxon>
        <taxon>Lysobacterales</taxon>
        <taxon>Lysobacteraceae</taxon>
        <taxon>Xanthomonas</taxon>
    </lineage>
</organism>
<gene>
    <name evidence="4" type="ORF">HG421_19770</name>
</gene>
<protein>
    <submittedName>
        <fullName evidence="4">Pectate lyase</fullName>
    </submittedName>
</protein>
<proteinExistence type="predicted"/>
<keyword evidence="3" id="KW-0732">Signal</keyword>
<dbReference type="InterPro" id="IPR011050">
    <property type="entry name" value="Pectin_lyase_fold/virulence"/>
</dbReference>
<keyword evidence="2" id="KW-0325">Glycoprotein</keyword>
<dbReference type="SUPFAM" id="SSF51126">
    <property type="entry name" value="Pectin lyase-like"/>
    <property type="match status" value="1"/>
</dbReference>
<dbReference type="PANTHER" id="PTHR42970:SF1">
    <property type="entry name" value="PECTATE LYASE C-RELATED"/>
    <property type="match status" value="1"/>
</dbReference>
<feature type="chain" id="PRO_5030932326" evidence="3">
    <location>
        <begin position="30"/>
        <end position="445"/>
    </location>
</feature>
<dbReference type="AlphaFoldDB" id="A0A7Z2ZJK6"/>
<keyword evidence="1" id="KW-0479">Metal-binding</keyword>
<keyword evidence="4" id="KW-0456">Lyase</keyword>
<evidence type="ECO:0000256" key="2">
    <source>
        <dbReference type="ARBA" id="ARBA00023180"/>
    </source>
</evidence>
<reference evidence="4 5" key="2">
    <citation type="submission" date="2020-04" db="EMBL/GenBank/DDBJ databases">
        <authorList>
            <person name="Fomenkov A."/>
            <person name="Anton B.P."/>
            <person name="Roberts R.J."/>
        </authorList>
    </citation>
    <scope>NUCLEOTIDE SEQUENCE [LARGE SCALE GENOMIC DNA]</scope>
    <source>
        <strain evidence="4 5">NEB122</strain>
    </source>
</reference>
<reference evidence="4 5" key="1">
    <citation type="submission" date="2020-04" db="EMBL/GenBank/DDBJ databases">
        <title>Genome-Wide Identification of 5-Methylcytosine Sites in Bacterial Genomes By High-Throughput Sequencing of MspJI Restriction Fragments.</title>
        <authorList>
            <person name="Wu V."/>
        </authorList>
    </citation>
    <scope>NUCLEOTIDE SEQUENCE [LARGE SCALE GENOMIC DNA]</scope>
    <source>
        <strain evidence="4 5">NEB122</strain>
    </source>
</reference>
<dbReference type="InterPro" id="IPR052063">
    <property type="entry name" value="Polysaccharide_Lyase_1"/>
</dbReference>